<accession>A0A2U3LUD9</accession>
<dbReference type="OrthoDB" id="1935723at2"/>
<evidence type="ECO:0000313" key="2">
    <source>
        <dbReference type="Proteomes" id="UP000238916"/>
    </source>
</evidence>
<dbReference type="AlphaFoldDB" id="A0A2U3LUD9"/>
<dbReference type="EMBL" id="OMOF01000823">
    <property type="protein sequence ID" value="SPF55557.1"/>
    <property type="molecule type" value="Genomic_DNA"/>
</dbReference>
<name>A0A2U3LUD9_9FIRM</name>
<protein>
    <submittedName>
        <fullName evidence="1">Uncharacterized protein</fullName>
    </submittedName>
</protein>
<evidence type="ECO:0000313" key="1">
    <source>
        <dbReference type="EMBL" id="SPF55557.1"/>
    </source>
</evidence>
<dbReference type="Proteomes" id="UP000238916">
    <property type="component" value="Unassembled WGS sequence"/>
</dbReference>
<sequence>MGYNVADIINKAVKIAIRRRTIYENIGQEKCDNLPVKIISKVLLKEVDRTIEYYEEFLKEINNDVEFEEIDFSIYDKMSFLINDFNRRIDTAEINNVKEYLLFSLGFEKSVYSLLINIQGRFVINANDIQTKTYKILAAIIDNKARLIAMLDKALQ</sequence>
<organism evidence="1 2">
    <name type="scientific">Candidatus Desulfosporosinus infrequens</name>
    <dbReference type="NCBI Taxonomy" id="2043169"/>
    <lineage>
        <taxon>Bacteria</taxon>
        <taxon>Bacillati</taxon>
        <taxon>Bacillota</taxon>
        <taxon>Clostridia</taxon>
        <taxon>Eubacteriales</taxon>
        <taxon>Desulfitobacteriaceae</taxon>
        <taxon>Desulfosporosinus</taxon>
    </lineage>
</organism>
<reference evidence="2" key="1">
    <citation type="submission" date="2018-02" db="EMBL/GenBank/DDBJ databases">
        <authorList>
            <person name="Hausmann B."/>
        </authorList>
    </citation>
    <scope>NUCLEOTIDE SEQUENCE [LARGE SCALE GENOMIC DNA]</scope>
    <source>
        <strain evidence="2">Peat soil MAG SbF1</strain>
    </source>
</reference>
<gene>
    <name evidence="1" type="ORF">SBF1_840031</name>
</gene>
<proteinExistence type="predicted"/>